<dbReference type="EMBL" id="RCZC01000002">
    <property type="protein sequence ID" value="TPG55048.1"/>
    <property type="molecule type" value="Genomic_DNA"/>
</dbReference>
<evidence type="ECO:0000313" key="3">
    <source>
        <dbReference type="Proteomes" id="UP000319931"/>
    </source>
</evidence>
<accession>A0A502FZP9</accession>
<feature type="compositionally biased region" description="Polar residues" evidence="1">
    <location>
        <begin position="22"/>
        <end position="36"/>
    </location>
</feature>
<evidence type="ECO:0000256" key="1">
    <source>
        <dbReference type="SAM" id="MobiDB-lite"/>
    </source>
</evidence>
<proteinExistence type="predicted"/>
<dbReference type="Proteomes" id="UP000319931">
    <property type="component" value="Unassembled WGS sequence"/>
</dbReference>
<protein>
    <submittedName>
        <fullName evidence="2">Uncharacterized protein</fullName>
    </submittedName>
</protein>
<feature type="region of interest" description="Disordered" evidence="1">
    <location>
        <begin position="19"/>
        <end position="40"/>
    </location>
</feature>
<dbReference type="AlphaFoldDB" id="A0A502FZP9"/>
<name>A0A502FZP9_9SPHN</name>
<sequence>MIRHKSYLLEPMLEAGAHARLQPTSTATSRSPVSVTDRQRGKSGLLTIDLSKCHVIIRPN</sequence>
<comment type="caution">
    <text evidence="2">The sequence shown here is derived from an EMBL/GenBank/DDBJ whole genome shotgun (WGS) entry which is preliminary data.</text>
</comment>
<reference evidence="2 3" key="1">
    <citation type="journal article" date="2019" name="Environ. Microbiol.">
        <title>Species interactions and distinct microbial communities in high Arctic permafrost affected cryosols are associated with the CH4 and CO2 gas fluxes.</title>
        <authorList>
            <person name="Altshuler I."/>
            <person name="Hamel J."/>
            <person name="Turney S."/>
            <person name="Magnuson E."/>
            <person name="Levesque R."/>
            <person name="Greer C."/>
            <person name="Whyte L.G."/>
        </authorList>
    </citation>
    <scope>NUCLEOTIDE SEQUENCE [LARGE SCALE GENOMIC DNA]</scope>
    <source>
        <strain evidence="2 3">E6.1</strain>
    </source>
</reference>
<gene>
    <name evidence="2" type="ORF">EAH76_10775</name>
</gene>
<evidence type="ECO:0000313" key="2">
    <source>
        <dbReference type="EMBL" id="TPG55048.1"/>
    </source>
</evidence>
<keyword evidence="3" id="KW-1185">Reference proteome</keyword>
<organism evidence="2 3">
    <name type="scientific">Sphingomonas glacialis</name>
    <dbReference type="NCBI Taxonomy" id="658225"/>
    <lineage>
        <taxon>Bacteria</taxon>
        <taxon>Pseudomonadati</taxon>
        <taxon>Pseudomonadota</taxon>
        <taxon>Alphaproteobacteria</taxon>
        <taxon>Sphingomonadales</taxon>
        <taxon>Sphingomonadaceae</taxon>
        <taxon>Sphingomonas</taxon>
    </lineage>
</organism>